<sequence>MNNLLRTLTEANVKPQTDLRLLLTTVREGRKQSVDTKLSDPFYDALEGLLLDLKTITLDNRDAEAFLKPVSKAEVPDYYDVIANPMDFQTMLKKVKQKQYKSKREFKDDLELIWSNCYTYNASENHPLRQCVKRLKAKGDRLLKHITDRRERTDPIIPPELGAGYTGVHPRINGASRTHTRSPSYSSTRGGTPGVATVKLPLSLSRQPIFRSNASFPDGPAITRTPEGMAMFYELDREVATALKKPSLEVLQKLRELVPAPLVDGEVREDLGMLTPEEDDAIEVDGVVGDKRKLQSPNDHRPRKRARFVTPYPAPLSSDQTKDEISELWWAAAQSDTLLANGVPPIPFGPASSEHKARCPSSLSSSTLSLSPFHSQSTSTSIPKAPKLKSKRRKKQDAAHIEVDEVPPTHIDNPKALLNMMNVNVKTMRRVRHTHGKFAALNATTLASDETEEGATGPGAAGGSGSGNAAAGPSNAGAFGDGSAVALNAAAEDEILNEKIDERPWVMMVEGKGKGKGKGKERLARVGGIEVGEKNAWGCLQWSNQKILEHAGFQGTSQAAMDLLAGVMSEYLSNVGRTIKYMCDTYSATMTPEEIILHTLFESGNSKIQDLERYIRDDVERYSSRLNDLEKKIIGAYRETTAGETLEDEGLFEDEDEEETGALAVGDFADLLGEDYLGLRELGIAQEFGMSSLSIPKKLLKSKKNQLKPAAAKPSEPPPPYPPPPPFVLLSSSKLDDQIGLLKPFYASRFTTIAATAAPPPPPAPIPLPGPSLPGPSIGAAATLPGPTLTMPSLPGPTLPQPPPPPQPPAPAPVANTGLPSANSIMVPRASQPGQPPQQQQPQSIDLASLPALNLPDDAPSAVQAKMGPLGQITKGGGASGAGKKKSKGAASGGSGAGSGSGAGGAAAAGAGGSIANGVVGGAGASGGATPGAAPAGSVDGASPKKKKGATGMGNGTGRKKKGPEGQGGSQNAGGGGTQGQGSPYPPVVVASA</sequence>
<evidence type="ECO:0000256" key="4">
    <source>
        <dbReference type="ARBA" id="ARBA00023163"/>
    </source>
</evidence>
<organism evidence="9 10">
    <name type="scientific">Macrolepiota fuliginosa MF-IS2</name>
    <dbReference type="NCBI Taxonomy" id="1400762"/>
    <lineage>
        <taxon>Eukaryota</taxon>
        <taxon>Fungi</taxon>
        <taxon>Dikarya</taxon>
        <taxon>Basidiomycota</taxon>
        <taxon>Agaricomycotina</taxon>
        <taxon>Agaricomycetes</taxon>
        <taxon>Agaricomycetidae</taxon>
        <taxon>Agaricales</taxon>
        <taxon>Agaricineae</taxon>
        <taxon>Agaricaceae</taxon>
        <taxon>Macrolepiota</taxon>
    </lineage>
</organism>
<feature type="domain" description="Bromo" evidence="8">
    <location>
        <begin position="58"/>
        <end position="128"/>
    </location>
</feature>
<dbReference type="GO" id="GO:0006357">
    <property type="term" value="P:regulation of transcription by RNA polymerase II"/>
    <property type="evidence" value="ECO:0007669"/>
    <property type="project" value="TreeGrafter"/>
</dbReference>
<comment type="subcellular location">
    <subcellularLocation>
        <location evidence="1">Nucleus</location>
    </subcellularLocation>
</comment>
<evidence type="ECO:0000256" key="2">
    <source>
        <dbReference type="ARBA" id="ARBA00023015"/>
    </source>
</evidence>
<dbReference type="CDD" id="cd22927">
    <property type="entry name" value="HFD_SPT7"/>
    <property type="match status" value="1"/>
</dbReference>
<dbReference type="EMBL" id="MU151425">
    <property type="protein sequence ID" value="KAF9443889.1"/>
    <property type="molecule type" value="Genomic_DNA"/>
</dbReference>
<dbReference type="InterPro" id="IPR006565">
    <property type="entry name" value="BTP"/>
</dbReference>
<feature type="compositionally biased region" description="Pro residues" evidence="7">
    <location>
        <begin position="794"/>
        <end position="812"/>
    </location>
</feature>
<proteinExistence type="predicted"/>
<feature type="compositionally biased region" description="Pro residues" evidence="7">
    <location>
        <begin position="758"/>
        <end position="774"/>
    </location>
</feature>
<dbReference type="Gene3D" id="1.20.920.10">
    <property type="entry name" value="Bromodomain-like"/>
    <property type="match status" value="1"/>
</dbReference>
<dbReference type="OrthoDB" id="21449at2759"/>
<keyword evidence="5" id="KW-0539">Nucleus</keyword>
<dbReference type="Gene3D" id="1.10.20.10">
    <property type="entry name" value="Histone, subunit A"/>
    <property type="match status" value="1"/>
</dbReference>
<dbReference type="InterPro" id="IPR037782">
    <property type="entry name" value="Spt7"/>
</dbReference>
<gene>
    <name evidence="9" type="ORF">P691DRAFT_808180</name>
</gene>
<feature type="compositionally biased region" description="Low complexity" evidence="7">
    <location>
        <begin position="361"/>
        <end position="377"/>
    </location>
</feature>
<feature type="region of interest" description="Disordered" evidence="7">
    <location>
        <begin position="758"/>
        <end position="993"/>
    </location>
</feature>
<evidence type="ECO:0000256" key="5">
    <source>
        <dbReference type="ARBA" id="ARBA00023242"/>
    </source>
</evidence>
<feature type="region of interest" description="Disordered" evidence="7">
    <location>
        <begin position="290"/>
        <end position="320"/>
    </location>
</feature>
<evidence type="ECO:0000256" key="3">
    <source>
        <dbReference type="ARBA" id="ARBA00023117"/>
    </source>
</evidence>
<dbReference type="InterPro" id="IPR009072">
    <property type="entry name" value="Histone-fold"/>
</dbReference>
<comment type="caution">
    <text evidence="9">The sequence shown here is derived from an EMBL/GenBank/DDBJ whole genome shotgun (WGS) entry which is preliminary data.</text>
</comment>
<dbReference type="GO" id="GO:0000124">
    <property type="term" value="C:SAGA complex"/>
    <property type="evidence" value="ECO:0007669"/>
    <property type="project" value="InterPro"/>
</dbReference>
<feature type="region of interest" description="Disordered" evidence="7">
    <location>
        <begin position="349"/>
        <end position="400"/>
    </location>
</feature>
<dbReference type="InterPro" id="IPR001487">
    <property type="entry name" value="Bromodomain"/>
</dbReference>
<feature type="compositionally biased region" description="Basic residues" evidence="7">
    <location>
        <begin position="386"/>
        <end position="395"/>
    </location>
</feature>
<feature type="compositionally biased region" description="Polar residues" evidence="7">
    <location>
        <begin position="175"/>
        <end position="190"/>
    </location>
</feature>
<feature type="region of interest" description="Disordered" evidence="7">
    <location>
        <begin position="448"/>
        <end position="474"/>
    </location>
</feature>
<feature type="region of interest" description="Disordered" evidence="7">
    <location>
        <begin position="154"/>
        <end position="193"/>
    </location>
</feature>
<feature type="compositionally biased region" description="Pro residues" evidence="7">
    <location>
        <begin position="715"/>
        <end position="727"/>
    </location>
</feature>
<dbReference type="InterPro" id="IPR018359">
    <property type="entry name" value="Bromodomain_CS"/>
</dbReference>
<dbReference type="Proteomes" id="UP000807342">
    <property type="component" value="Unassembled WGS sequence"/>
</dbReference>
<dbReference type="PROSITE" id="PS00633">
    <property type="entry name" value="BROMODOMAIN_1"/>
    <property type="match status" value="1"/>
</dbReference>
<dbReference type="PROSITE" id="PS50014">
    <property type="entry name" value="BROMODOMAIN_2"/>
    <property type="match status" value="1"/>
</dbReference>
<feature type="compositionally biased region" description="Gly residues" evidence="7">
    <location>
        <begin position="965"/>
        <end position="980"/>
    </location>
</feature>
<keyword evidence="3 6" id="KW-0103">Bromodomain</keyword>
<dbReference type="PANTHER" id="PTHR47343">
    <property type="entry name" value="TRANSCRIPTIONAL ACTIVATOR SPT7"/>
    <property type="match status" value="1"/>
</dbReference>
<feature type="compositionally biased region" description="Gly residues" evidence="7">
    <location>
        <begin position="891"/>
        <end position="930"/>
    </location>
</feature>
<evidence type="ECO:0000256" key="7">
    <source>
        <dbReference type="SAM" id="MobiDB-lite"/>
    </source>
</evidence>
<dbReference type="InterPro" id="IPR036427">
    <property type="entry name" value="Bromodomain-like_sf"/>
</dbReference>
<keyword evidence="10" id="KW-1185">Reference proteome</keyword>
<dbReference type="GO" id="GO:0005634">
    <property type="term" value="C:nucleus"/>
    <property type="evidence" value="ECO:0007669"/>
    <property type="project" value="UniProtKB-SubCell"/>
</dbReference>
<reference evidence="9" key="1">
    <citation type="submission" date="2020-11" db="EMBL/GenBank/DDBJ databases">
        <authorList>
            <consortium name="DOE Joint Genome Institute"/>
            <person name="Ahrendt S."/>
            <person name="Riley R."/>
            <person name="Andreopoulos W."/>
            <person name="Labutti K."/>
            <person name="Pangilinan J."/>
            <person name="Ruiz-Duenas F.J."/>
            <person name="Barrasa J.M."/>
            <person name="Sanchez-Garcia M."/>
            <person name="Camarero S."/>
            <person name="Miyauchi S."/>
            <person name="Serrano A."/>
            <person name="Linde D."/>
            <person name="Babiker R."/>
            <person name="Drula E."/>
            <person name="Ayuso-Fernandez I."/>
            <person name="Pacheco R."/>
            <person name="Padilla G."/>
            <person name="Ferreira P."/>
            <person name="Barriuso J."/>
            <person name="Kellner H."/>
            <person name="Castanera R."/>
            <person name="Alfaro M."/>
            <person name="Ramirez L."/>
            <person name="Pisabarro A.G."/>
            <person name="Kuo A."/>
            <person name="Tritt A."/>
            <person name="Lipzen A."/>
            <person name="He G."/>
            <person name="Yan M."/>
            <person name="Ng V."/>
            <person name="Cullen D."/>
            <person name="Martin F."/>
            <person name="Rosso M.-N."/>
            <person name="Henrissat B."/>
            <person name="Hibbett D."/>
            <person name="Martinez A.T."/>
            <person name="Grigoriev I.V."/>
        </authorList>
    </citation>
    <scope>NUCLEOTIDE SEQUENCE</scope>
    <source>
        <strain evidence="9">MF-IS2</strain>
    </source>
</reference>
<evidence type="ECO:0000256" key="6">
    <source>
        <dbReference type="PROSITE-ProRule" id="PRU00035"/>
    </source>
</evidence>
<evidence type="ECO:0000259" key="8">
    <source>
        <dbReference type="PROSITE" id="PS50014"/>
    </source>
</evidence>
<accession>A0A9P6BZR8</accession>
<dbReference type="Pfam" id="PF07524">
    <property type="entry name" value="Bromo_TP"/>
    <property type="match status" value="1"/>
</dbReference>
<dbReference type="PRINTS" id="PR00503">
    <property type="entry name" value="BROMODOMAIN"/>
</dbReference>
<dbReference type="GO" id="GO:0005198">
    <property type="term" value="F:structural molecule activity"/>
    <property type="evidence" value="ECO:0007669"/>
    <property type="project" value="TreeGrafter"/>
</dbReference>
<dbReference type="SUPFAM" id="SSF47370">
    <property type="entry name" value="Bromodomain"/>
    <property type="match status" value="1"/>
</dbReference>
<evidence type="ECO:0000256" key="1">
    <source>
        <dbReference type="ARBA" id="ARBA00004123"/>
    </source>
</evidence>
<feature type="region of interest" description="Disordered" evidence="7">
    <location>
        <begin position="704"/>
        <end position="728"/>
    </location>
</feature>
<name>A0A9P6BZR8_9AGAR</name>
<evidence type="ECO:0000313" key="9">
    <source>
        <dbReference type="EMBL" id="KAF9443889.1"/>
    </source>
</evidence>
<feature type="compositionally biased region" description="Gly residues" evidence="7">
    <location>
        <begin position="456"/>
        <end position="466"/>
    </location>
</feature>
<keyword evidence="2" id="KW-0805">Transcription regulation</keyword>
<dbReference type="PANTHER" id="PTHR47343:SF1">
    <property type="entry name" value="TRANSCRIPTIONAL ACTIVATOR SPT7"/>
    <property type="match status" value="1"/>
</dbReference>
<dbReference type="GO" id="GO:0046982">
    <property type="term" value="F:protein heterodimerization activity"/>
    <property type="evidence" value="ECO:0007669"/>
    <property type="project" value="InterPro"/>
</dbReference>
<dbReference type="SMART" id="SM00297">
    <property type="entry name" value="BROMO"/>
    <property type="match status" value="1"/>
</dbReference>
<dbReference type="Pfam" id="PF00439">
    <property type="entry name" value="Bromodomain"/>
    <property type="match status" value="1"/>
</dbReference>
<dbReference type="GO" id="GO:0046695">
    <property type="term" value="C:SLIK (SAGA-like) complex"/>
    <property type="evidence" value="ECO:0007669"/>
    <property type="project" value="InterPro"/>
</dbReference>
<keyword evidence="4" id="KW-0804">Transcription</keyword>
<dbReference type="AlphaFoldDB" id="A0A9P6BZR8"/>
<dbReference type="GO" id="GO:0006325">
    <property type="term" value="P:chromatin organization"/>
    <property type="evidence" value="ECO:0007669"/>
    <property type="project" value="UniProtKB-ARBA"/>
</dbReference>
<protein>
    <recommendedName>
        <fullName evidence="8">Bromo domain-containing protein</fullName>
    </recommendedName>
</protein>
<evidence type="ECO:0000313" key="10">
    <source>
        <dbReference type="Proteomes" id="UP000807342"/>
    </source>
</evidence>